<reference evidence="2" key="1">
    <citation type="journal article" date="1997" name="EMBO J.">
        <title>Invertebrate retroviruses: ZAM a new candidate in D.melanogaster.</title>
        <authorList>
            <person name="Leblanc P."/>
            <person name="Desset S."/>
            <person name="Dastugue B."/>
            <person name="Vaury C."/>
        </authorList>
    </citation>
    <scope>NUCLEOTIDE SEQUENCE</scope>
</reference>
<dbReference type="PeptideAtlas" id="O46114"/>
<dbReference type="PIR" id="T13995">
    <property type="entry name" value="T13995"/>
</dbReference>
<evidence type="ECO:0000256" key="1">
    <source>
        <dbReference type="SAM" id="MobiDB-lite"/>
    </source>
</evidence>
<organism evidence="2">
    <name type="scientific">Drosophila melanogaster</name>
    <name type="common">Fruit fly</name>
    <dbReference type="NCBI Taxonomy" id="7227"/>
    <lineage>
        <taxon>Eukaryota</taxon>
        <taxon>Metazoa</taxon>
        <taxon>Ecdysozoa</taxon>
        <taxon>Arthropoda</taxon>
        <taxon>Hexapoda</taxon>
        <taxon>Insecta</taxon>
        <taxon>Pterygota</taxon>
        <taxon>Neoptera</taxon>
        <taxon>Endopterygota</taxon>
        <taxon>Diptera</taxon>
        <taxon>Brachycera</taxon>
        <taxon>Muscomorpha</taxon>
        <taxon>Ephydroidea</taxon>
        <taxon>Drosophilidae</taxon>
        <taxon>Drosophila</taxon>
        <taxon>Sophophora</taxon>
    </lineage>
</organism>
<evidence type="ECO:0000313" key="2">
    <source>
        <dbReference type="EMBL" id="CAA04049.1"/>
    </source>
</evidence>
<dbReference type="AlphaFoldDB" id="O46114"/>
<protein>
    <submittedName>
        <fullName evidence="2">Gag protein</fullName>
    </submittedName>
</protein>
<gene>
    <name evidence="2 3" type="primary">gag</name>
</gene>
<proteinExistence type="predicted"/>
<sequence length="343" mass="38290">MSKKLTQTIKQTTRSVLESHTFPKRVTRSVSKTNTLPVIRESTPLPPLQPINMDSGNASVGNSAPVTPTVSGFSSIATALSATDILAFVKELPTFDGTPGQLDKYITSVEEIIMLIRGTDQTPYGLLTLRAIRNKIVGRADEALNLANTKLIWDDIKSNLLRLYSSKKSEATLLGELQSLPDNLTLGQLFFGLSRIRSQLISITSNSGQSATIIEAKKTLYDEVCLNAFISRIREPLKTVIRLKDPKTIETAYELCQGERARYQNRNPYPPTQNNTERRTNNYNNNNNNNHRDNNNRNNVTRLTPKTTQTITQTPIPNIVNQTTATELVTRLKIIKQIMGYTT</sequence>
<accession>O46114</accession>
<feature type="region of interest" description="Disordered" evidence="1">
    <location>
        <begin position="260"/>
        <end position="301"/>
    </location>
</feature>
<name>O46114_DROME</name>
<evidence type="ECO:0000313" key="3">
    <source>
        <dbReference type="FlyBase" id="FBgn0024271"/>
    </source>
</evidence>
<dbReference type="EMBL" id="AJ000387">
    <property type="protein sequence ID" value="CAA04049.1"/>
    <property type="molecule type" value="Genomic_DNA"/>
</dbReference>
<dbReference type="FlyBase" id="FBgn0024271">
    <property type="gene designation" value="ZAM\gag"/>
</dbReference>